<name>A0A2M8L576_9BACT</name>
<evidence type="ECO:0000256" key="7">
    <source>
        <dbReference type="SAM" id="Coils"/>
    </source>
</evidence>
<accession>A0A2M8L576</accession>
<dbReference type="Proteomes" id="UP000229500">
    <property type="component" value="Unassembled WGS sequence"/>
</dbReference>
<keyword evidence="2" id="KW-0678">Repressor</keyword>
<evidence type="ECO:0000256" key="1">
    <source>
        <dbReference type="ARBA" id="ARBA00010531"/>
    </source>
</evidence>
<dbReference type="AlphaFoldDB" id="A0A2M8L576"/>
<keyword evidence="7" id="KW-0175">Coiled coil</keyword>
<keyword evidence="3" id="KW-0810">Translation regulation</keyword>
<comment type="caution">
    <text evidence="8">The sequence shown here is derived from an EMBL/GenBank/DDBJ whole genome shotgun (WGS) entry which is preliminary data.</text>
</comment>
<evidence type="ECO:0000256" key="2">
    <source>
        <dbReference type="ARBA" id="ARBA00022491"/>
    </source>
</evidence>
<organism evidence="8 9">
    <name type="scientific">Candidatus Shapirobacteria bacterium CG10_big_fil_rev_8_21_14_0_10_38_14</name>
    <dbReference type="NCBI Taxonomy" id="1974483"/>
    <lineage>
        <taxon>Bacteria</taxon>
        <taxon>Candidatus Shapironibacteriota</taxon>
    </lineage>
</organism>
<dbReference type="Gene3D" id="3.30.190.20">
    <property type="match status" value="1"/>
</dbReference>
<gene>
    <name evidence="8" type="ORF">COU96_02215</name>
</gene>
<dbReference type="InterPro" id="IPR028364">
    <property type="entry name" value="Ribosomal_uL1/biogenesis"/>
</dbReference>
<evidence type="ECO:0000313" key="9">
    <source>
        <dbReference type="Proteomes" id="UP000229500"/>
    </source>
</evidence>
<dbReference type="GO" id="GO:0005840">
    <property type="term" value="C:ribosome"/>
    <property type="evidence" value="ECO:0007669"/>
    <property type="project" value="UniProtKB-KW"/>
</dbReference>
<dbReference type="PROSITE" id="PS01199">
    <property type="entry name" value="RIBOSOMAL_L1"/>
    <property type="match status" value="1"/>
</dbReference>
<dbReference type="Pfam" id="PF00687">
    <property type="entry name" value="Ribosomal_L1"/>
    <property type="match status" value="1"/>
</dbReference>
<dbReference type="PANTHER" id="PTHR36427:SF3">
    <property type="entry name" value="LARGE RIBOSOMAL SUBUNIT PROTEIN UL1M"/>
    <property type="match status" value="1"/>
</dbReference>
<comment type="similarity">
    <text evidence="1 6">Belongs to the universal ribosomal protein uL1 family.</text>
</comment>
<dbReference type="CDD" id="cd00403">
    <property type="entry name" value="Ribosomal_L1"/>
    <property type="match status" value="1"/>
</dbReference>
<evidence type="ECO:0000256" key="6">
    <source>
        <dbReference type="RuleBase" id="RU000659"/>
    </source>
</evidence>
<evidence type="ECO:0000256" key="3">
    <source>
        <dbReference type="ARBA" id="ARBA00022845"/>
    </source>
</evidence>
<keyword evidence="5 6" id="KW-0687">Ribonucleoprotein</keyword>
<keyword evidence="4 6" id="KW-0689">Ribosomal protein</keyword>
<dbReference type="Gene3D" id="6.10.20.140">
    <property type="entry name" value="50S ribosomal protein L1, Chain A, Domain 1"/>
    <property type="match status" value="1"/>
</dbReference>
<dbReference type="EMBL" id="PFEL01000083">
    <property type="protein sequence ID" value="PJE68983.1"/>
    <property type="molecule type" value="Genomic_DNA"/>
</dbReference>
<feature type="coiled-coil region" evidence="7">
    <location>
        <begin position="32"/>
        <end position="59"/>
    </location>
</feature>
<dbReference type="InterPro" id="IPR023673">
    <property type="entry name" value="Ribosomal_uL1_CS"/>
</dbReference>
<reference evidence="9" key="1">
    <citation type="submission" date="2017-09" db="EMBL/GenBank/DDBJ databases">
        <title>Depth-based differentiation of microbial function through sediment-hosted aquifers and enrichment of novel symbionts in the deep terrestrial subsurface.</title>
        <authorList>
            <person name="Probst A.J."/>
            <person name="Ladd B."/>
            <person name="Jarett J.K."/>
            <person name="Geller-Mcgrath D.E."/>
            <person name="Sieber C.M.K."/>
            <person name="Emerson J.B."/>
            <person name="Anantharaman K."/>
            <person name="Thomas B.C."/>
            <person name="Malmstrom R."/>
            <person name="Stieglmeier M."/>
            <person name="Klingl A."/>
            <person name="Woyke T."/>
            <person name="Ryan C.M."/>
            <person name="Banfield J.F."/>
        </authorList>
    </citation>
    <scope>NUCLEOTIDE SEQUENCE [LARGE SCALE GENOMIC DNA]</scope>
</reference>
<protein>
    <recommendedName>
        <fullName evidence="6">Ribosomal protein</fullName>
    </recommendedName>
</protein>
<dbReference type="SUPFAM" id="SSF56808">
    <property type="entry name" value="Ribosomal protein L1"/>
    <property type="match status" value="1"/>
</dbReference>
<proteinExistence type="inferred from homology"/>
<sequence>MGKKRITIIDEKSKVVKSGKQHGRIADMGKVALEEAEQLKKKEKKLAKLAKESVKKKAALKSSRHRRGKRYLEAKSKIDSTKKYNLSEAIKLLKSTSISHFNGSVEIHLITQQTGLKGEIKFPNDTGKTTKIAIAGDTLLKQIEKGKFDFDLLLATPQMMPKLAKYAKVLGPKGLMPNPKAGTITDKPEDLARQLAGKVQFKTEAKSPLIHIVIGKVNDKEKNLEENFLALINAVGPQNIKKAVISPTMGPGIKVDISSLI</sequence>
<dbReference type="InterPro" id="IPR023674">
    <property type="entry name" value="Ribosomal_uL1-like"/>
</dbReference>
<dbReference type="PANTHER" id="PTHR36427">
    <property type="entry name" value="54S RIBOSOMAL PROTEIN L1, MITOCHONDRIAL"/>
    <property type="match status" value="1"/>
</dbReference>
<evidence type="ECO:0000256" key="5">
    <source>
        <dbReference type="ARBA" id="ARBA00023274"/>
    </source>
</evidence>
<dbReference type="Gene3D" id="3.40.50.790">
    <property type="match status" value="1"/>
</dbReference>
<dbReference type="InterPro" id="IPR016095">
    <property type="entry name" value="Ribosomal_uL1_3-a/b-sand"/>
</dbReference>
<dbReference type="GO" id="GO:1990904">
    <property type="term" value="C:ribonucleoprotein complex"/>
    <property type="evidence" value="ECO:0007669"/>
    <property type="project" value="UniProtKB-KW"/>
</dbReference>
<dbReference type="GO" id="GO:0006417">
    <property type="term" value="P:regulation of translation"/>
    <property type="evidence" value="ECO:0007669"/>
    <property type="project" value="UniProtKB-KW"/>
</dbReference>
<evidence type="ECO:0000256" key="4">
    <source>
        <dbReference type="ARBA" id="ARBA00022980"/>
    </source>
</evidence>
<evidence type="ECO:0000313" key="8">
    <source>
        <dbReference type="EMBL" id="PJE68983.1"/>
    </source>
</evidence>